<evidence type="ECO:0000259" key="4">
    <source>
        <dbReference type="Pfam" id="PF03178"/>
    </source>
</evidence>
<keyword evidence="8" id="KW-1185">Reference proteome</keyword>
<feature type="domain" description="RSE1/DDB1/CPSF1 C-terminal" evidence="4">
    <location>
        <begin position="1094"/>
        <end position="1434"/>
    </location>
</feature>
<accession>C1N2Y5</accession>
<evidence type="ECO:0000259" key="5">
    <source>
        <dbReference type="Pfam" id="PF10433"/>
    </source>
</evidence>
<dbReference type="PANTHER" id="PTHR10644">
    <property type="entry name" value="DNA REPAIR/RNA PROCESSING CPSF FAMILY"/>
    <property type="match status" value="1"/>
</dbReference>
<feature type="region of interest" description="Disordered" evidence="3">
    <location>
        <begin position="763"/>
        <end position="805"/>
    </location>
</feature>
<gene>
    <name evidence="7" type="ORF">MICPUCDRAFT_29097</name>
</gene>
<dbReference type="RefSeq" id="XP_003062286.1">
    <property type="nucleotide sequence ID" value="XM_003062240.1"/>
</dbReference>
<dbReference type="Pfam" id="PF03178">
    <property type="entry name" value="CPSF_A"/>
    <property type="match status" value="1"/>
</dbReference>
<dbReference type="Gene3D" id="2.130.10.10">
    <property type="entry name" value="YVTN repeat-like/Quinoprotein amine dehydrogenase"/>
    <property type="match status" value="2"/>
</dbReference>
<evidence type="ECO:0000256" key="1">
    <source>
        <dbReference type="ARBA" id="ARBA00004123"/>
    </source>
</evidence>
<dbReference type="InterPro" id="IPR004871">
    <property type="entry name" value="RSE1/DDB1/CPSF1_C"/>
</dbReference>
<feature type="compositionally biased region" description="Low complexity" evidence="3">
    <location>
        <begin position="778"/>
        <end position="792"/>
    </location>
</feature>
<dbReference type="STRING" id="564608.C1N2Y5"/>
<comment type="subcellular location">
    <subcellularLocation>
        <location evidence="1">Nucleus</location>
    </subcellularLocation>
</comment>
<dbReference type="Pfam" id="PF10433">
    <property type="entry name" value="Beta-prop_RSE1_1st"/>
    <property type="match status" value="1"/>
</dbReference>
<feature type="domain" description="RSE1/DDB1/CPSF1 second beta-propeller" evidence="6">
    <location>
        <begin position="575"/>
        <end position="1018"/>
    </location>
</feature>
<dbReference type="eggNOG" id="KOG1896">
    <property type="taxonomic scope" value="Eukaryota"/>
</dbReference>
<keyword evidence="2" id="KW-0539">Nucleus</keyword>
<evidence type="ECO:0000256" key="3">
    <source>
        <dbReference type="SAM" id="MobiDB-lite"/>
    </source>
</evidence>
<dbReference type="InterPro" id="IPR015943">
    <property type="entry name" value="WD40/YVTN_repeat-like_dom_sf"/>
</dbReference>
<dbReference type="Proteomes" id="UP000001876">
    <property type="component" value="Unassembled WGS sequence"/>
</dbReference>
<dbReference type="InterPro" id="IPR050358">
    <property type="entry name" value="RSE1/DDB1/CFT1"/>
</dbReference>
<feature type="domain" description="RSE1/DDB1/CPSF1 first beta-propeller" evidence="5">
    <location>
        <begin position="97"/>
        <end position="449"/>
    </location>
</feature>
<evidence type="ECO:0000313" key="7">
    <source>
        <dbReference type="EMBL" id="EEH53105.1"/>
    </source>
</evidence>
<reference evidence="7 8" key="1">
    <citation type="journal article" date="2009" name="Science">
        <title>Green evolution and dynamic adaptations revealed by genomes of the marine picoeukaryotes Micromonas.</title>
        <authorList>
            <person name="Worden A.Z."/>
            <person name="Lee J.H."/>
            <person name="Mock T."/>
            <person name="Rouze P."/>
            <person name="Simmons M.P."/>
            <person name="Aerts A.L."/>
            <person name="Allen A.E."/>
            <person name="Cuvelier M.L."/>
            <person name="Derelle E."/>
            <person name="Everett M.V."/>
            <person name="Foulon E."/>
            <person name="Grimwood J."/>
            <person name="Gundlach H."/>
            <person name="Henrissat B."/>
            <person name="Napoli C."/>
            <person name="McDonald S.M."/>
            <person name="Parker M.S."/>
            <person name="Rombauts S."/>
            <person name="Salamov A."/>
            <person name="Von Dassow P."/>
            <person name="Badger J.H."/>
            <person name="Coutinho P.M."/>
            <person name="Demir E."/>
            <person name="Dubchak I."/>
            <person name="Gentemann C."/>
            <person name="Eikrem W."/>
            <person name="Gready J.E."/>
            <person name="John U."/>
            <person name="Lanier W."/>
            <person name="Lindquist E.A."/>
            <person name="Lucas S."/>
            <person name="Mayer K.F."/>
            <person name="Moreau H."/>
            <person name="Not F."/>
            <person name="Otillar R."/>
            <person name="Panaud O."/>
            <person name="Pangilinan J."/>
            <person name="Paulsen I."/>
            <person name="Piegu B."/>
            <person name="Poliakov A."/>
            <person name="Robbens S."/>
            <person name="Schmutz J."/>
            <person name="Toulza E."/>
            <person name="Wyss T."/>
            <person name="Zelensky A."/>
            <person name="Zhou K."/>
            <person name="Armbrust E.V."/>
            <person name="Bhattacharya D."/>
            <person name="Goodenough U.W."/>
            <person name="Van de Peer Y."/>
            <person name="Grigoriev I.V."/>
        </authorList>
    </citation>
    <scope>NUCLEOTIDE SEQUENCE [LARGE SCALE GENOMIC DNA]</scope>
    <source>
        <strain evidence="7 8">CCMP1545</strain>
    </source>
</reference>
<dbReference type="InterPro" id="IPR018846">
    <property type="entry name" value="Beta-prop_RSE1/DDB1/CPSF1_1st"/>
</dbReference>
<dbReference type="Pfam" id="PF23726">
    <property type="entry name" value="Beta-prop_RSE1_2nd"/>
    <property type="match status" value="1"/>
</dbReference>
<name>C1N2Y5_MICPC</name>
<dbReference type="InterPro" id="IPR058543">
    <property type="entry name" value="Beta-prop_RSE1/DDB1/CPSF1_2nd"/>
</dbReference>
<evidence type="ECO:0000313" key="8">
    <source>
        <dbReference type="Proteomes" id="UP000001876"/>
    </source>
</evidence>
<dbReference type="GO" id="GO:0003676">
    <property type="term" value="F:nucleic acid binding"/>
    <property type="evidence" value="ECO:0007669"/>
    <property type="project" value="InterPro"/>
</dbReference>
<feature type="region of interest" description="Disordered" evidence="3">
    <location>
        <begin position="1401"/>
        <end position="1420"/>
    </location>
</feature>
<dbReference type="OrthoDB" id="6109at2759"/>
<proteinExistence type="predicted"/>
<organism evidence="8">
    <name type="scientific">Micromonas pusilla (strain CCMP1545)</name>
    <name type="common">Picoplanktonic green alga</name>
    <dbReference type="NCBI Taxonomy" id="564608"/>
    <lineage>
        <taxon>Eukaryota</taxon>
        <taxon>Viridiplantae</taxon>
        <taxon>Chlorophyta</taxon>
        <taxon>Mamiellophyceae</taxon>
        <taxon>Mamiellales</taxon>
        <taxon>Mamiellaceae</taxon>
        <taxon>Micromonas</taxon>
    </lineage>
</organism>
<dbReference type="KEGG" id="mpp:MICPUCDRAFT_29097"/>
<protein>
    <submittedName>
        <fullName evidence="7">Predicted protein</fullName>
    </submittedName>
</protein>
<sequence length="1469" mass="154698">MSFAIHKQVHPPTGVDHACAAYFTHPIGSGAPPNLVVLQANRLTIYAIRRDGDARDNPSGNATKEADDAAIAASLVADAISGAGATASATIDADDAEVSLEVVAEFDLNGTVGSIATLRRRFGAPREQRDALLLAVRESKLSVVEFDPSTLSLVCSSLHSWETPPGAGGVPSALRLAPTPPVVVADPEGRCAAVLLRAEGGTRLALLPTDNDAMDVDGGDGSEGKGRRTLRGTAAAVKKSYVVDLVREMGVRYVRDVCFLHGYGEPVLLVLHEERLTWAARATLVKDTMRLSAISLNVDARKHTVIWRRSALPHSCYRLTAMPAPLGGAIVLSQNFLLHESQESSAALALNPLAGGGRGDDPAAKAAAAASAAALDGAYAAVISEKQALVTTKAGALYLLSLRIEGRRLATRGGMHLKRAGGAVLSSGMCLVTRRLLFLGSRVGDSLLVSRCSTARASTAAPGRRPRAAAAAATTAAAEVRLLPIRPQIDGVGGVSAASLRAAAAAHRAPDHPGYTFTVRDSVLGISPVIDLTVGASASVSGDTIERTELIAACGHGKNGALAVLQRGIQPELVTEVESGTLPGLKGTWTVHHDSADNERLRGSAAAAAAQAVDPYHAYLVISLASSTMILETGEELKEVSEHVELVTDAATLCAGNAFGRERIVQVYDKGVRVAAGPVKVQDIASTELVADAGDGEGIEIVAAEISFPYVLCRLSDGSLAVLKGDEESKTLVKLDVDALARLPPGGGIACATLVDDSTPAAAHGGLHDRSPGFLKRATTATATTTTTTASASREDGDDDDDSRRPMFLAVTRTGGALELYSLPSCDKAWTANGLSEGVAVLSPAGSASAALVDRDAAAAADAGADRAPEIVELRVDAFARAHERPLLTALRADGAVLVYRAFTCAVAGPGGRALTQLRFARVPVELEGGGGGAVDLSALPGSRLTRFERVGDRGGIRGVFVSGPQPLWLLARRSRVLALPVRGEAQRVVSFTAFHNVNCHAGFILGTAAGGVRICQIPGRMHYEAAWPVRKLALRCTPHHVQYLPDFKLYALSTSAPAKWVEPEVAEEDIHAATVVKTRRAKAMARGGVEEQFAVKLLVPGSLETAWSRTMDPGEHVQAVKNVQVRNLRTGALHSMLAVGTAMPGGEDTPCRGRVILFEISWQMVDGETRRVPLLLLFFDDALAALSGLEGHLVVAIGTKLIVHAWDGAELIPVAFFDTPVHTVTINVVKNFVCIGDVQKGAYFFRWKDDPRTGEKNLIQLAKDFESMDVLSTEFLVDGSTLSLLAADTAGNAYVFAYDPKSSESWKGQKLLTKASFHVGSPVHRMVRFKLKTPTGAGNDGRAAPTPAEIKANANRHAVFFGTLDGSLGILVPMESSTHAKLEVLQRWLNYNTAQNAGLNGRSYRAPKTTEGRAMRSPAPHNLLDGEMLQGFESLAWTKQAEAADAAGMTREEALTYLHTLSAKTAFM</sequence>
<dbReference type="OMA" id="PMTKFKL"/>
<evidence type="ECO:0000256" key="2">
    <source>
        <dbReference type="ARBA" id="ARBA00023242"/>
    </source>
</evidence>
<evidence type="ECO:0000259" key="6">
    <source>
        <dbReference type="Pfam" id="PF23726"/>
    </source>
</evidence>
<dbReference type="GeneID" id="9687955"/>
<dbReference type="EMBL" id="GG663746">
    <property type="protein sequence ID" value="EEH53105.1"/>
    <property type="molecule type" value="Genomic_DNA"/>
</dbReference>
<dbReference type="GO" id="GO:0005634">
    <property type="term" value="C:nucleus"/>
    <property type="evidence" value="ECO:0007669"/>
    <property type="project" value="UniProtKB-SubCell"/>
</dbReference>